<sequence length="319" mass="36345">MREALFVKQNSEKWKHYEQMRTENSDELAERFIDITNDLAYANTFYPKSKTTAYLNGLASVLHQSIYKNKKEEGNRFVTFWKTELPVLFYTYRKQLRYSLLFFLLSASIGVLSAKYDDSFVRLILGDGYVNMTNENIAKGDPFGVYKRQGEVEMFLMIAANNTYVSLLMFVSGIFLSIGPVFFMLRNGVMIGAFEYYFFSKGLGAESVLTIWIHGTLEISAIIIAGAAGLVLGHGLLFPKTYTRFQAFKNSAKDGTKIALGLIPIILVAAFFEGFITRHTEMPLFLSISILAGSLLFVIWYVILYPLKLHKRYQTIENV</sequence>
<reference evidence="2 3" key="1">
    <citation type="submission" date="2016-08" db="EMBL/GenBank/DDBJ databases">
        <authorList>
            <person name="Seilhamer J.J."/>
        </authorList>
    </citation>
    <scope>NUCLEOTIDE SEQUENCE [LARGE SCALE GENOMIC DNA]</scope>
    <source>
        <strain evidence="2 3">DX4</strain>
    </source>
</reference>
<evidence type="ECO:0008006" key="4">
    <source>
        <dbReference type="Google" id="ProtNLM"/>
    </source>
</evidence>
<feature type="transmembrane region" description="Helical" evidence="1">
    <location>
        <begin position="219"/>
        <end position="238"/>
    </location>
</feature>
<feature type="transmembrane region" description="Helical" evidence="1">
    <location>
        <begin position="258"/>
        <end position="276"/>
    </location>
</feature>
<keyword evidence="1" id="KW-1133">Transmembrane helix</keyword>
<dbReference type="PANTHER" id="PTHR35337">
    <property type="entry name" value="SLR1478 PROTEIN"/>
    <property type="match status" value="1"/>
</dbReference>
<dbReference type="Proteomes" id="UP000094313">
    <property type="component" value="Chromosome"/>
</dbReference>
<organism evidence="2 3">
    <name type="scientific">Pedobacter steynii</name>
    <dbReference type="NCBI Taxonomy" id="430522"/>
    <lineage>
        <taxon>Bacteria</taxon>
        <taxon>Pseudomonadati</taxon>
        <taxon>Bacteroidota</taxon>
        <taxon>Sphingobacteriia</taxon>
        <taxon>Sphingobacteriales</taxon>
        <taxon>Sphingobacteriaceae</taxon>
        <taxon>Pedobacter</taxon>
    </lineage>
</organism>
<evidence type="ECO:0000256" key="1">
    <source>
        <dbReference type="SAM" id="Phobius"/>
    </source>
</evidence>
<gene>
    <name evidence="2" type="ORF">BFS30_11120</name>
</gene>
<accession>A0A1D7QG77</accession>
<proteinExistence type="predicted"/>
<evidence type="ECO:0000313" key="3">
    <source>
        <dbReference type="Proteomes" id="UP000094313"/>
    </source>
</evidence>
<feature type="transmembrane region" description="Helical" evidence="1">
    <location>
        <begin position="196"/>
        <end position="213"/>
    </location>
</feature>
<dbReference type="PANTHER" id="PTHR35337:SF1">
    <property type="entry name" value="SLR1478 PROTEIN"/>
    <property type="match status" value="1"/>
</dbReference>
<protein>
    <recommendedName>
        <fullName evidence="4">Stage II sporulation protein M</fullName>
    </recommendedName>
</protein>
<dbReference type="OrthoDB" id="9800053at2"/>
<keyword evidence="1" id="KW-0812">Transmembrane</keyword>
<keyword evidence="3" id="KW-1185">Reference proteome</keyword>
<dbReference type="Pfam" id="PF01944">
    <property type="entry name" value="SpoIIM"/>
    <property type="match status" value="1"/>
</dbReference>
<dbReference type="InterPro" id="IPR002798">
    <property type="entry name" value="SpoIIM-like"/>
</dbReference>
<dbReference type="AlphaFoldDB" id="A0A1D7QG77"/>
<dbReference type="EMBL" id="CP017141">
    <property type="protein sequence ID" value="AOM77670.1"/>
    <property type="molecule type" value="Genomic_DNA"/>
</dbReference>
<evidence type="ECO:0000313" key="2">
    <source>
        <dbReference type="EMBL" id="AOM77670.1"/>
    </source>
</evidence>
<keyword evidence="1" id="KW-0472">Membrane</keyword>
<feature type="transmembrane region" description="Helical" evidence="1">
    <location>
        <begin position="282"/>
        <end position="304"/>
    </location>
</feature>
<dbReference type="KEGG" id="psty:BFS30_11120"/>
<feature type="transmembrane region" description="Helical" evidence="1">
    <location>
        <begin position="98"/>
        <end position="116"/>
    </location>
</feature>
<name>A0A1D7QG77_9SPHI</name>
<dbReference type="RefSeq" id="WP_069379358.1">
    <property type="nucleotide sequence ID" value="NZ_CP017141.1"/>
</dbReference>
<feature type="transmembrane region" description="Helical" evidence="1">
    <location>
        <begin position="164"/>
        <end position="184"/>
    </location>
</feature>